<organism evidence="3 4">
    <name type="scientific">Mesobacillus foraminis</name>
    <dbReference type="NCBI Taxonomy" id="279826"/>
    <lineage>
        <taxon>Bacteria</taxon>
        <taxon>Bacillati</taxon>
        <taxon>Bacillota</taxon>
        <taxon>Bacilli</taxon>
        <taxon>Bacillales</taxon>
        <taxon>Bacillaceae</taxon>
        <taxon>Mesobacillus</taxon>
    </lineage>
</organism>
<evidence type="ECO:0000259" key="2">
    <source>
        <dbReference type="Pfam" id="PF13649"/>
    </source>
</evidence>
<keyword evidence="4" id="KW-1185">Reference proteome</keyword>
<accession>A0A4R2BMR1</accession>
<dbReference type="InterPro" id="IPR029063">
    <property type="entry name" value="SAM-dependent_MTases_sf"/>
</dbReference>
<dbReference type="CDD" id="cd02440">
    <property type="entry name" value="AdoMet_MTases"/>
    <property type="match status" value="1"/>
</dbReference>
<dbReference type="Proteomes" id="UP000295689">
    <property type="component" value="Unassembled WGS sequence"/>
</dbReference>
<gene>
    <name evidence="3" type="ORF">EV146_102263</name>
</gene>
<keyword evidence="3" id="KW-0489">Methyltransferase</keyword>
<feature type="domain" description="Methyltransferase" evidence="2">
    <location>
        <begin position="49"/>
        <end position="140"/>
    </location>
</feature>
<evidence type="ECO:0000313" key="3">
    <source>
        <dbReference type="EMBL" id="TCN27314.1"/>
    </source>
</evidence>
<dbReference type="RefSeq" id="WP_132002007.1">
    <property type="nucleotide sequence ID" value="NZ_JABUHM010000001.1"/>
</dbReference>
<dbReference type="SUPFAM" id="SSF53335">
    <property type="entry name" value="S-adenosyl-L-methionine-dependent methyltransferases"/>
    <property type="match status" value="1"/>
</dbReference>
<comment type="caution">
    <text evidence="3">The sequence shown here is derived from an EMBL/GenBank/DDBJ whole genome shotgun (WGS) entry which is preliminary data.</text>
</comment>
<dbReference type="InterPro" id="IPR041698">
    <property type="entry name" value="Methyltransf_25"/>
</dbReference>
<keyword evidence="1 3" id="KW-0808">Transferase</keyword>
<dbReference type="Pfam" id="PF13649">
    <property type="entry name" value="Methyltransf_25"/>
    <property type="match status" value="1"/>
</dbReference>
<evidence type="ECO:0000313" key="4">
    <source>
        <dbReference type="Proteomes" id="UP000295689"/>
    </source>
</evidence>
<dbReference type="Gene3D" id="3.40.50.150">
    <property type="entry name" value="Vaccinia Virus protein VP39"/>
    <property type="match status" value="1"/>
</dbReference>
<reference evidence="3 4" key="1">
    <citation type="journal article" date="2015" name="Stand. Genomic Sci.">
        <title>Genomic Encyclopedia of Bacterial and Archaeal Type Strains, Phase III: the genomes of soil and plant-associated and newly described type strains.</title>
        <authorList>
            <person name="Whitman W.B."/>
            <person name="Woyke T."/>
            <person name="Klenk H.P."/>
            <person name="Zhou Y."/>
            <person name="Lilburn T.G."/>
            <person name="Beck B.J."/>
            <person name="De Vos P."/>
            <person name="Vandamme P."/>
            <person name="Eisen J.A."/>
            <person name="Garrity G."/>
            <person name="Hugenholtz P."/>
            <person name="Kyrpides N.C."/>
        </authorList>
    </citation>
    <scope>NUCLEOTIDE SEQUENCE [LARGE SCALE GENOMIC DNA]</scope>
    <source>
        <strain evidence="3 4">CV53</strain>
    </source>
</reference>
<dbReference type="EMBL" id="SLVV01000002">
    <property type="protein sequence ID" value="TCN27314.1"/>
    <property type="molecule type" value="Genomic_DNA"/>
</dbReference>
<dbReference type="GO" id="GO:0032259">
    <property type="term" value="P:methylation"/>
    <property type="evidence" value="ECO:0007669"/>
    <property type="project" value="UniProtKB-KW"/>
</dbReference>
<dbReference type="AlphaFoldDB" id="A0A4R2BMR1"/>
<sequence>MDFKGAQVYEDDDFFRGFLNRRNREESPNNVLEKPVIMELSGSVENKAILDLGCGDGRFGMDLIQRGCLLYEGVDGSKNMVEEAKRHLTNTASLIHHSTLEDWDPPVEKYDLVFSRMVLHYLEDIEPIIRKVYLSLNTNGVFILSIQHPVLTSCMASADQGGNRTDWIVDHYFHTGIRSEPWIGKKVVKYHRTIEDYFQCLSQTGFRIDALRECAPSPEYFASKGEYERRRRIPLFLVFCCSKPL</sequence>
<protein>
    <submittedName>
        <fullName evidence="3">Methyltransferase family protein</fullName>
    </submittedName>
</protein>
<evidence type="ECO:0000256" key="1">
    <source>
        <dbReference type="ARBA" id="ARBA00022679"/>
    </source>
</evidence>
<dbReference type="GO" id="GO:0008168">
    <property type="term" value="F:methyltransferase activity"/>
    <property type="evidence" value="ECO:0007669"/>
    <property type="project" value="UniProtKB-KW"/>
</dbReference>
<proteinExistence type="predicted"/>
<dbReference type="PANTHER" id="PTHR43861">
    <property type="entry name" value="TRANS-ACONITATE 2-METHYLTRANSFERASE-RELATED"/>
    <property type="match status" value="1"/>
</dbReference>
<name>A0A4R2BMR1_9BACI</name>